<dbReference type="Proteomes" id="UP000177913">
    <property type="component" value="Unassembled WGS sequence"/>
</dbReference>
<sequence length="114" mass="13090">MNRLVSLAKLTKTKKTFPLSSRISVIVNSKRTPLGFVFGRDSFIAFLEKIDEEFEAKVKDPKQAYNNLAGRLIDLIEEKLPVNPKFIIKMRKSLQETKKNGWIPLDEISELLNV</sequence>
<gene>
    <name evidence="1" type="ORF">A3C25_02655</name>
</gene>
<evidence type="ECO:0000313" key="1">
    <source>
        <dbReference type="EMBL" id="OGK24949.1"/>
    </source>
</evidence>
<organism evidence="1 2">
    <name type="scientific">Candidatus Roizmanbacteria bacterium RIFCSPHIGHO2_02_FULL_38_11</name>
    <dbReference type="NCBI Taxonomy" id="1802039"/>
    <lineage>
        <taxon>Bacteria</taxon>
        <taxon>Candidatus Roizmaniibacteriota</taxon>
    </lineage>
</organism>
<name>A0A1F7H103_9BACT</name>
<dbReference type="AlphaFoldDB" id="A0A1F7H103"/>
<comment type="caution">
    <text evidence="1">The sequence shown here is derived from an EMBL/GenBank/DDBJ whole genome shotgun (WGS) entry which is preliminary data.</text>
</comment>
<proteinExistence type="predicted"/>
<evidence type="ECO:0000313" key="2">
    <source>
        <dbReference type="Proteomes" id="UP000177913"/>
    </source>
</evidence>
<accession>A0A1F7H103</accession>
<protein>
    <submittedName>
        <fullName evidence="1">Uncharacterized protein</fullName>
    </submittedName>
</protein>
<dbReference type="EMBL" id="MFZO01000021">
    <property type="protein sequence ID" value="OGK24949.1"/>
    <property type="molecule type" value="Genomic_DNA"/>
</dbReference>
<reference evidence="1 2" key="1">
    <citation type="journal article" date="2016" name="Nat. Commun.">
        <title>Thousands of microbial genomes shed light on interconnected biogeochemical processes in an aquifer system.</title>
        <authorList>
            <person name="Anantharaman K."/>
            <person name="Brown C.T."/>
            <person name="Hug L.A."/>
            <person name="Sharon I."/>
            <person name="Castelle C.J."/>
            <person name="Probst A.J."/>
            <person name="Thomas B.C."/>
            <person name="Singh A."/>
            <person name="Wilkins M.J."/>
            <person name="Karaoz U."/>
            <person name="Brodie E.L."/>
            <person name="Williams K.H."/>
            <person name="Hubbard S.S."/>
            <person name="Banfield J.F."/>
        </authorList>
    </citation>
    <scope>NUCLEOTIDE SEQUENCE [LARGE SCALE GENOMIC DNA]</scope>
</reference>